<keyword evidence="1" id="KW-0812">Transmembrane</keyword>
<gene>
    <name evidence="2" type="ORF">L5515_001732</name>
</gene>
<evidence type="ECO:0000313" key="2">
    <source>
        <dbReference type="EMBL" id="UMM13490.1"/>
    </source>
</evidence>
<organism evidence="2 3">
    <name type="scientific">Caenorhabditis briggsae</name>
    <dbReference type="NCBI Taxonomy" id="6238"/>
    <lineage>
        <taxon>Eukaryota</taxon>
        <taxon>Metazoa</taxon>
        <taxon>Ecdysozoa</taxon>
        <taxon>Nematoda</taxon>
        <taxon>Chromadorea</taxon>
        <taxon>Rhabditida</taxon>
        <taxon>Rhabditina</taxon>
        <taxon>Rhabditomorpha</taxon>
        <taxon>Rhabditoidea</taxon>
        <taxon>Rhabditidae</taxon>
        <taxon>Peloderinae</taxon>
        <taxon>Caenorhabditis</taxon>
    </lineage>
</organism>
<keyword evidence="1" id="KW-0472">Membrane</keyword>
<sequence length="469" mass="54016">MNGQSTEKTYEDGFWSDLQSDWNEPLKSQWSNTVEHSNELYDNHKVGDVKNVLCLRLFASSLYEIANGSKDARKLMVTIFGESLIRNISTNDIKIYESLVQTVQYLAWKIRKADIIKFRRTSENHGWSSVRHILVKILANDKADHEKVVAGMCATILHDIYRCHISNLSFREDSSLLPKSRFNDVFRVAFPVFNDAIVEYIQKGKKEVIYETLASRLVYFYTRLAADTWRILVVRNGPKLETEWYLSRSTEKFQETEPDSSPWSSEANRSSNVFSNNNYSTHSQNSSQKCTDICHINFMRQFAKPIRRNLREVAGVDLSNVSVHICGLRGKYWIIYFIIIQLILGVANILFFMISIVHDKGTDTSSGILNIIDTFSEFYLLFTRILVALEVRSPFYTDNIILVVFSVVRVGFSSLFAVVLMRLSWCNGLADEHDLEKNAIYECIQEMGAYKCTKCSESEDNEDSDQKID</sequence>
<dbReference type="AlphaFoldDB" id="A0AAE9E632"/>
<protein>
    <submittedName>
        <fullName evidence="2">Uncharacterized protein</fullName>
    </submittedName>
</protein>
<name>A0AAE9E632_CAEBR</name>
<evidence type="ECO:0000313" key="3">
    <source>
        <dbReference type="Proteomes" id="UP000829354"/>
    </source>
</evidence>
<proteinExistence type="predicted"/>
<dbReference type="Proteomes" id="UP000829354">
    <property type="component" value="Chromosome I"/>
</dbReference>
<accession>A0AAE9E632</accession>
<reference evidence="2 3" key="1">
    <citation type="submission" date="2022-04" db="EMBL/GenBank/DDBJ databases">
        <title>Chromosome-level reference genomes for two strains of Caenorhabditis briggsae: an improved platform for comparative genomics.</title>
        <authorList>
            <person name="Stevens L."/>
            <person name="Andersen E."/>
        </authorList>
    </citation>
    <scope>NUCLEOTIDE SEQUENCE [LARGE SCALE GENOMIC DNA]</scope>
    <source>
        <strain evidence="2">VX34</strain>
        <tissue evidence="2">Whole-organism</tissue>
    </source>
</reference>
<feature type="transmembrane region" description="Helical" evidence="1">
    <location>
        <begin position="368"/>
        <end position="388"/>
    </location>
</feature>
<keyword evidence="1" id="KW-1133">Transmembrane helix</keyword>
<keyword evidence="3" id="KW-1185">Reference proteome</keyword>
<feature type="transmembrane region" description="Helical" evidence="1">
    <location>
        <begin position="400"/>
        <end position="420"/>
    </location>
</feature>
<dbReference type="EMBL" id="CP092620">
    <property type="protein sequence ID" value="UMM13490.1"/>
    <property type="molecule type" value="Genomic_DNA"/>
</dbReference>
<evidence type="ECO:0000256" key="1">
    <source>
        <dbReference type="SAM" id="Phobius"/>
    </source>
</evidence>
<feature type="transmembrane region" description="Helical" evidence="1">
    <location>
        <begin position="333"/>
        <end position="356"/>
    </location>
</feature>